<dbReference type="AlphaFoldDB" id="A0AAF0D353"/>
<dbReference type="PROSITE" id="PS51295">
    <property type="entry name" value="CRM"/>
    <property type="match status" value="1"/>
</dbReference>
<keyword evidence="1 2" id="KW-0694">RNA-binding</keyword>
<dbReference type="SMART" id="SM01103">
    <property type="entry name" value="CRS1_YhbY"/>
    <property type="match status" value="1"/>
</dbReference>
<reference evidence="4" key="1">
    <citation type="journal article" date="2017" name="Nature">
        <title>Asgard archaea illuminate the origin of eukaryotic cellular complexity.</title>
        <authorList>
            <person name="Zaremba-Niedzwiedzka K."/>
            <person name="Caceres E.F."/>
            <person name="Saw J.H."/>
            <person name="Backstrom D."/>
            <person name="Juzokaite L."/>
            <person name="Vancaester E."/>
            <person name="Seitz K.W."/>
            <person name="Anantharaman K."/>
            <person name="Starnawski P."/>
            <person name="Kjeldsen K.U."/>
            <person name="Scott M.B."/>
            <person name="Nunoura T."/>
            <person name="Banfield J.F."/>
            <person name="Schramm A."/>
            <person name="Baker B.J."/>
            <person name="Spang A."/>
            <person name="Ettema T.J.G."/>
        </authorList>
    </citation>
    <scope>NUCLEOTIDE SEQUENCE</scope>
    <source>
        <strain evidence="4">LCB_4</strain>
    </source>
</reference>
<sequence>MNKKAREKIKSLRQTQVTFQIGKMGLTDKILKHLDERLRKREVLKGRMLKSVFETTSKEELVSNLKNKLNLGELEVRGYTIIIYREKDKNSRKELKKNV</sequence>
<dbReference type="SUPFAM" id="SSF75471">
    <property type="entry name" value="YhbY-like"/>
    <property type="match status" value="1"/>
</dbReference>
<name>A0AAF0D353_ODILC</name>
<evidence type="ECO:0000313" key="4">
    <source>
        <dbReference type="EMBL" id="WEU40802.1"/>
    </source>
</evidence>
<protein>
    <submittedName>
        <fullName evidence="4">YhbY family RNA-binding protein</fullName>
    </submittedName>
</protein>
<reference evidence="4" key="2">
    <citation type="journal article" date="2022" name="Nat. Microbiol.">
        <title>A closed Candidatus Odinarchaeum chromosome exposes Asgard archaeal viruses.</title>
        <authorList>
            <person name="Tamarit D."/>
            <person name="Caceres E.F."/>
            <person name="Krupovic M."/>
            <person name="Nijland R."/>
            <person name="Eme L."/>
            <person name="Robinson N.P."/>
            <person name="Ettema T.J.G."/>
        </authorList>
    </citation>
    <scope>NUCLEOTIDE SEQUENCE</scope>
    <source>
        <strain evidence="4">LCB_4</strain>
    </source>
</reference>
<gene>
    <name evidence="4" type="ORF">OdinLCB4_002480</name>
</gene>
<evidence type="ECO:0000259" key="3">
    <source>
        <dbReference type="PROSITE" id="PS51295"/>
    </source>
</evidence>
<dbReference type="InterPro" id="IPR001890">
    <property type="entry name" value="RNA-binding_CRM"/>
</dbReference>
<feature type="domain" description="CRM" evidence="3">
    <location>
        <begin position="1"/>
        <end position="96"/>
    </location>
</feature>
<dbReference type="InterPro" id="IPR035920">
    <property type="entry name" value="YhbY-like_sf"/>
</dbReference>
<accession>A0AAF0D353</accession>
<dbReference type="EMBL" id="CP091871">
    <property type="protein sequence ID" value="WEU40802.1"/>
    <property type="molecule type" value="Genomic_DNA"/>
</dbReference>
<dbReference type="Proteomes" id="UP000186851">
    <property type="component" value="Chromosome"/>
</dbReference>
<dbReference type="GO" id="GO:0003723">
    <property type="term" value="F:RNA binding"/>
    <property type="evidence" value="ECO:0007669"/>
    <property type="project" value="UniProtKB-UniRule"/>
</dbReference>
<dbReference type="PANTHER" id="PTHR40065">
    <property type="entry name" value="RNA-BINDING PROTEIN YHBY"/>
    <property type="match status" value="1"/>
</dbReference>
<dbReference type="KEGG" id="oyw:OdinLCB4_002480"/>
<dbReference type="Pfam" id="PF01985">
    <property type="entry name" value="CRS1_YhbY"/>
    <property type="match status" value="1"/>
</dbReference>
<evidence type="ECO:0000313" key="5">
    <source>
        <dbReference type="Proteomes" id="UP000186851"/>
    </source>
</evidence>
<proteinExistence type="predicted"/>
<evidence type="ECO:0000256" key="1">
    <source>
        <dbReference type="ARBA" id="ARBA00022884"/>
    </source>
</evidence>
<dbReference type="Gene3D" id="3.30.110.60">
    <property type="entry name" value="YhbY-like"/>
    <property type="match status" value="1"/>
</dbReference>
<dbReference type="InterPro" id="IPR051925">
    <property type="entry name" value="RNA-binding_domain"/>
</dbReference>
<dbReference type="PANTHER" id="PTHR40065:SF3">
    <property type="entry name" value="RNA-BINDING PROTEIN YHBY"/>
    <property type="match status" value="1"/>
</dbReference>
<organism evidence="4 5">
    <name type="scientific">Odinarchaeota yellowstonii (strain LCB_4)</name>
    <dbReference type="NCBI Taxonomy" id="1841599"/>
    <lineage>
        <taxon>Archaea</taxon>
        <taxon>Promethearchaeati</taxon>
        <taxon>Candidatus Odinarchaeota</taxon>
        <taxon>Candidatus Odinarchaeia</taxon>
        <taxon>Candidatus Odinarchaeales</taxon>
        <taxon>Candidatus Odinarchaeaceae</taxon>
        <taxon>Candidatus Odinarchaeum</taxon>
    </lineage>
</organism>
<evidence type="ECO:0000256" key="2">
    <source>
        <dbReference type="PROSITE-ProRule" id="PRU00626"/>
    </source>
</evidence>